<feature type="domain" description="Alpha-2-macroglobulin bait region" evidence="1">
    <location>
        <begin position="23"/>
        <end position="159"/>
    </location>
</feature>
<evidence type="ECO:0000313" key="2">
    <source>
        <dbReference type="EMBL" id="CAF5214140.1"/>
    </source>
</evidence>
<organism evidence="2 3">
    <name type="scientific">Rotaria magnacalcarata</name>
    <dbReference type="NCBI Taxonomy" id="392030"/>
    <lineage>
        <taxon>Eukaryota</taxon>
        <taxon>Metazoa</taxon>
        <taxon>Spiralia</taxon>
        <taxon>Gnathifera</taxon>
        <taxon>Rotifera</taxon>
        <taxon>Eurotatoria</taxon>
        <taxon>Bdelloidea</taxon>
        <taxon>Philodinida</taxon>
        <taxon>Philodinidae</taxon>
        <taxon>Rotaria</taxon>
    </lineage>
</organism>
<dbReference type="AlphaFoldDB" id="A0A8S3J770"/>
<dbReference type="Pfam" id="PF07703">
    <property type="entry name" value="A2M_BRD"/>
    <property type="match status" value="1"/>
</dbReference>
<comment type="caution">
    <text evidence="2">The sequence shown here is derived from an EMBL/GenBank/DDBJ whole genome shotgun (WGS) entry which is preliminary data.</text>
</comment>
<name>A0A8S3J770_9BILA</name>
<accession>A0A8S3J770</accession>
<sequence length="172" mass="19767">EFIQTAFIEQRSVRYRSRSQTYIQITTSTLEPRIDNYMIFTVNVSRYCPQVHYHIISASRIVYTDTIQMRDSRQQTVYVAVTRRMAPSAHILAYFVDVTGELVADVIHFHVNITSDTVALNLTINQRKDLTGNTVELLAYGPPQARVAFAGTEYAQYQLYGGNDFLEMDVRN</sequence>
<dbReference type="InterPro" id="IPR050473">
    <property type="entry name" value="A2M/Complement_sys"/>
</dbReference>
<feature type="non-terminal residue" evidence="2">
    <location>
        <position position="1"/>
    </location>
</feature>
<dbReference type="PANTHER" id="PTHR11412:SF146">
    <property type="entry name" value="CD109 ANTIGEN"/>
    <property type="match status" value="1"/>
</dbReference>
<gene>
    <name evidence="2" type="ORF">GIL414_LOCUS80874</name>
</gene>
<dbReference type="Proteomes" id="UP000681720">
    <property type="component" value="Unassembled WGS sequence"/>
</dbReference>
<reference evidence="2" key="1">
    <citation type="submission" date="2021-02" db="EMBL/GenBank/DDBJ databases">
        <authorList>
            <person name="Nowell W R."/>
        </authorList>
    </citation>
    <scope>NUCLEOTIDE SEQUENCE</scope>
</reference>
<dbReference type="InterPro" id="IPR011625">
    <property type="entry name" value="A2M_N_BRD"/>
</dbReference>
<evidence type="ECO:0000259" key="1">
    <source>
        <dbReference type="SMART" id="SM01359"/>
    </source>
</evidence>
<dbReference type="EMBL" id="CAJOBJ010355995">
    <property type="protein sequence ID" value="CAF5214140.1"/>
    <property type="molecule type" value="Genomic_DNA"/>
</dbReference>
<dbReference type="PANTHER" id="PTHR11412">
    <property type="entry name" value="MACROGLOBULIN / COMPLEMENT"/>
    <property type="match status" value="1"/>
</dbReference>
<proteinExistence type="predicted"/>
<evidence type="ECO:0000313" key="3">
    <source>
        <dbReference type="Proteomes" id="UP000681720"/>
    </source>
</evidence>
<dbReference type="SMART" id="SM01359">
    <property type="entry name" value="A2M_N_2"/>
    <property type="match status" value="1"/>
</dbReference>
<dbReference type="Gene3D" id="2.60.40.1930">
    <property type="match status" value="1"/>
</dbReference>
<protein>
    <recommendedName>
        <fullName evidence="1">Alpha-2-macroglobulin bait region domain-containing protein</fullName>
    </recommendedName>
</protein>